<evidence type="ECO:0000313" key="3">
    <source>
        <dbReference type="Proteomes" id="UP000248840"/>
    </source>
</evidence>
<dbReference type="InterPro" id="IPR011250">
    <property type="entry name" value="OMP/PagP_B-barrel"/>
</dbReference>
<evidence type="ECO:0000256" key="1">
    <source>
        <dbReference type="SAM" id="SignalP"/>
    </source>
</evidence>
<sequence length="212" mass="23794">MKKNLLFLVVWGLLLSCSQQSAAQAVINKSDSQSGWFSLGGRSTLSLFDGDGTGIGTGGQFRIQLSNQVNTDWFADYISINVQDKVRSDYAHIGWSVLFYPFNHREFPKVIQPYIVAGHCFDYNKKTALNDASNSAQRWGSAVQAGLGTHINITDRFDISLTCQYMIHLTKELDADIDGDEVTITEQKPTSLEGHLLTTVSFNYKLFKLWKR</sequence>
<gene>
    <name evidence="2" type="ORF">CLV55_101255</name>
</gene>
<organism evidence="2 3">
    <name type="scientific">Flavobacterium aciduliphilum</name>
    <dbReference type="NCBI Taxonomy" id="1101402"/>
    <lineage>
        <taxon>Bacteria</taxon>
        <taxon>Pseudomonadati</taxon>
        <taxon>Bacteroidota</taxon>
        <taxon>Flavobacteriia</taxon>
        <taxon>Flavobacteriales</taxon>
        <taxon>Flavobacteriaceae</taxon>
        <taxon>Flavobacterium</taxon>
    </lineage>
</organism>
<feature type="signal peptide" evidence="1">
    <location>
        <begin position="1"/>
        <end position="22"/>
    </location>
</feature>
<accession>A0A328YS26</accession>
<dbReference type="EMBL" id="QLSZ01000001">
    <property type="protein sequence ID" value="RAR75555.1"/>
    <property type="molecule type" value="Genomic_DNA"/>
</dbReference>
<keyword evidence="1" id="KW-0732">Signal</keyword>
<feature type="chain" id="PRO_5016372698" evidence="1">
    <location>
        <begin position="23"/>
        <end position="212"/>
    </location>
</feature>
<proteinExistence type="predicted"/>
<keyword evidence="3" id="KW-1185">Reference proteome</keyword>
<name>A0A328YS26_9FLAO</name>
<dbReference type="PROSITE" id="PS51257">
    <property type="entry name" value="PROKAR_LIPOPROTEIN"/>
    <property type="match status" value="1"/>
</dbReference>
<dbReference type="OrthoDB" id="1494391at2"/>
<evidence type="ECO:0000313" key="2">
    <source>
        <dbReference type="EMBL" id="RAR75555.1"/>
    </source>
</evidence>
<dbReference type="RefSeq" id="WP_112111925.1">
    <property type="nucleotide sequence ID" value="NZ_QLSZ01000001.1"/>
</dbReference>
<dbReference type="Gene3D" id="2.40.160.20">
    <property type="match status" value="1"/>
</dbReference>
<protein>
    <submittedName>
        <fullName evidence="2">Outer membrane protein with beta-barrel domain</fullName>
    </submittedName>
</protein>
<reference evidence="2 3" key="1">
    <citation type="submission" date="2018-06" db="EMBL/GenBank/DDBJ databases">
        <title>Genomic Encyclopedia of Archaeal and Bacterial Type Strains, Phase II (KMG-II): from individual species to whole genera.</title>
        <authorList>
            <person name="Goeker M."/>
        </authorList>
    </citation>
    <scope>NUCLEOTIDE SEQUENCE [LARGE SCALE GENOMIC DNA]</scope>
    <source>
        <strain evidence="2 3">DSM 25663</strain>
    </source>
</reference>
<comment type="caution">
    <text evidence="2">The sequence shown here is derived from an EMBL/GenBank/DDBJ whole genome shotgun (WGS) entry which is preliminary data.</text>
</comment>
<dbReference type="Proteomes" id="UP000248840">
    <property type="component" value="Unassembled WGS sequence"/>
</dbReference>
<dbReference type="SUPFAM" id="SSF56925">
    <property type="entry name" value="OMPA-like"/>
    <property type="match status" value="1"/>
</dbReference>
<dbReference type="AlphaFoldDB" id="A0A328YS26"/>